<dbReference type="RefSeq" id="WP_008497309.1">
    <property type="nucleotide sequence ID" value="NZ_CP016537.2"/>
</dbReference>
<evidence type="ECO:0000256" key="4">
    <source>
        <dbReference type="ARBA" id="ARBA00023163"/>
    </source>
</evidence>
<dbReference type="AlphaFoldDB" id="A0A1C7DUX7"/>
<dbReference type="OrthoDB" id="9808614at2"/>
<evidence type="ECO:0000256" key="1">
    <source>
        <dbReference type="ARBA" id="ARBA00022490"/>
    </source>
</evidence>
<dbReference type="GO" id="GO:0003677">
    <property type="term" value="F:DNA binding"/>
    <property type="evidence" value="ECO:0007669"/>
    <property type="project" value="UniProtKB-KW"/>
</dbReference>
<evidence type="ECO:0000313" key="7">
    <source>
        <dbReference type="Proteomes" id="UP000092687"/>
    </source>
</evidence>
<reference evidence="7" key="1">
    <citation type="submission" date="2016-07" db="EMBL/GenBank/DDBJ databases">
        <authorList>
            <person name="See-Too W.S."/>
        </authorList>
    </citation>
    <scope>NUCLEOTIDE SEQUENCE [LARGE SCALE GENOMIC DNA]</scope>
    <source>
        <strain evidence="7">DSM 24743</strain>
    </source>
</reference>
<dbReference type="GO" id="GO:0016301">
    <property type="term" value="F:kinase activity"/>
    <property type="evidence" value="ECO:0007669"/>
    <property type="project" value="UniProtKB-KW"/>
</dbReference>
<dbReference type="PROSITE" id="PS50930">
    <property type="entry name" value="HTH_LYTTR"/>
    <property type="match status" value="1"/>
</dbReference>
<keyword evidence="1" id="KW-0963">Cytoplasm</keyword>
<accession>A0A1C7DUX7</accession>
<keyword evidence="3" id="KW-0238">DNA-binding</keyword>
<dbReference type="Proteomes" id="UP000092687">
    <property type="component" value="Chromosome"/>
</dbReference>
<dbReference type="KEGG" id="phc:BBI08_15740"/>
<dbReference type="SMART" id="SM00850">
    <property type="entry name" value="LytTR"/>
    <property type="match status" value="1"/>
</dbReference>
<reference evidence="7" key="2">
    <citation type="submission" date="2016-10" db="EMBL/GenBank/DDBJ databases">
        <authorList>
            <person name="See-Too W.S."/>
        </authorList>
    </citation>
    <scope>NUCLEOTIDE SEQUENCE [LARGE SCALE GENOMIC DNA]</scope>
    <source>
        <strain evidence="7">DSM 24743</strain>
    </source>
</reference>
<organism evidence="6 7">
    <name type="scientific">Planococcus halocryophilus</name>
    <dbReference type="NCBI Taxonomy" id="1215089"/>
    <lineage>
        <taxon>Bacteria</taxon>
        <taxon>Bacillati</taxon>
        <taxon>Bacillota</taxon>
        <taxon>Bacilli</taxon>
        <taxon>Bacillales</taxon>
        <taxon>Caryophanaceae</taxon>
        <taxon>Planococcus</taxon>
    </lineage>
</organism>
<dbReference type="PANTHER" id="PTHR37299:SF2">
    <property type="entry name" value="HTH LYTTR-TYPE DOMAIN-CONTAINING PROTEIN"/>
    <property type="match status" value="1"/>
</dbReference>
<sequence>MKVSLNIDSQFEETKVIIECKEMDESIKSIIDFINKQEETRFLVGRDGDMQHILKPADIHYFHATNDNVTAVTAKGEFRLKEKLYELEEMFPSSQFIRLSKSVIANLNELSRFEASFNGTLCVYFNSGAKEYVSRNYVNAIKESLKVNRRKGK</sequence>
<name>A0A1C7DUX7_9BACL</name>
<keyword evidence="2" id="KW-0805">Transcription regulation</keyword>
<evidence type="ECO:0000256" key="3">
    <source>
        <dbReference type="ARBA" id="ARBA00023125"/>
    </source>
</evidence>
<dbReference type="EMBL" id="CP016537">
    <property type="protein sequence ID" value="ANU15214.1"/>
    <property type="molecule type" value="Genomic_DNA"/>
</dbReference>
<dbReference type="InterPro" id="IPR046947">
    <property type="entry name" value="LytR-like"/>
</dbReference>
<keyword evidence="6" id="KW-0418">Kinase</keyword>
<evidence type="ECO:0000313" key="6">
    <source>
        <dbReference type="EMBL" id="ANU15214.1"/>
    </source>
</evidence>
<dbReference type="Pfam" id="PF04397">
    <property type="entry name" value="LytTR"/>
    <property type="match status" value="1"/>
</dbReference>
<evidence type="ECO:0000256" key="2">
    <source>
        <dbReference type="ARBA" id="ARBA00023015"/>
    </source>
</evidence>
<dbReference type="PANTHER" id="PTHR37299">
    <property type="entry name" value="TRANSCRIPTIONAL REGULATOR-RELATED"/>
    <property type="match status" value="1"/>
</dbReference>
<protein>
    <submittedName>
        <fullName evidence="6">Histidine kinase</fullName>
    </submittedName>
</protein>
<feature type="domain" description="HTH LytTR-type" evidence="5">
    <location>
        <begin position="43"/>
        <end position="147"/>
    </location>
</feature>
<proteinExistence type="predicted"/>
<dbReference type="InterPro" id="IPR007492">
    <property type="entry name" value="LytTR_DNA-bd_dom"/>
</dbReference>
<evidence type="ECO:0000259" key="5">
    <source>
        <dbReference type="PROSITE" id="PS50930"/>
    </source>
</evidence>
<dbReference type="GO" id="GO:0000156">
    <property type="term" value="F:phosphorelay response regulator activity"/>
    <property type="evidence" value="ECO:0007669"/>
    <property type="project" value="InterPro"/>
</dbReference>
<keyword evidence="6" id="KW-0808">Transferase</keyword>
<dbReference type="Gene3D" id="2.40.50.1020">
    <property type="entry name" value="LytTr DNA-binding domain"/>
    <property type="match status" value="1"/>
</dbReference>
<keyword evidence="4" id="KW-0804">Transcription</keyword>
<dbReference type="STRING" id="1215089.BBI08_15740"/>
<keyword evidence="7" id="KW-1185">Reference proteome</keyword>
<gene>
    <name evidence="6" type="ORF">BBI08_15740</name>
</gene>